<feature type="region of interest" description="Disordered" evidence="1">
    <location>
        <begin position="72"/>
        <end position="116"/>
    </location>
</feature>
<reference evidence="3" key="1">
    <citation type="submission" date="2023-03" db="EMBL/GenBank/DDBJ databases">
        <title>Massive genome expansion in bonnet fungi (Mycena s.s.) driven by repeated elements and novel gene families across ecological guilds.</title>
        <authorList>
            <consortium name="Lawrence Berkeley National Laboratory"/>
            <person name="Harder C.B."/>
            <person name="Miyauchi S."/>
            <person name="Viragh M."/>
            <person name="Kuo A."/>
            <person name="Thoen E."/>
            <person name="Andreopoulos B."/>
            <person name="Lu D."/>
            <person name="Skrede I."/>
            <person name="Drula E."/>
            <person name="Henrissat B."/>
            <person name="Morin E."/>
            <person name="Kohler A."/>
            <person name="Barry K."/>
            <person name="LaButti K."/>
            <person name="Morin E."/>
            <person name="Salamov A."/>
            <person name="Lipzen A."/>
            <person name="Mereny Z."/>
            <person name="Hegedus B."/>
            <person name="Baldrian P."/>
            <person name="Stursova M."/>
            <person name="Weitz H."/>
            <person name="Taylor A."/>
            <person name="Grigoriev I.V."/>
            <person name="Nagy L.G."/>
            <person name="Martin F."/>
            <person name="Kauserud H."/>
        </authorList>
    </citation>
    <scope>NUCLEOTIDE SEQUENCE</scope>
    <source>
        <strain evidence="3">CBHHK200</strain>
    </source>
</reference>
<feature type="compositionally biased region" description="Basic and acidic residues" evidence="1">
    <location>
        <begin position="83"/>
        <end position="100"/>
    </location>
</feature>
<keyword evidence="2" id="KW-0472">Membrane</keyword>
<evidence type="ECO:0000313" key="4">
    <source>
        <dbReference type="Proteomes" id="UP001218188"/>
    </source>
</evidence>
<evidence type="ECO:0000256" key="1">
    <source>
        <dbReference type="SAM" id="MobiDB-lite"/>
    </source>
</evidence>
<evidence type="ECO:0000313" key="3">
    <source>
        <dbReference type="EMBL" id="KAJ7045702.1"/>
    </source>
</evidence>
<organism evidence="3 4">
    <name type="scientific">Mycena alexandri</name>
    <dbReference type="NCBI Taxonomy" id="1745969"/>
    <lineage>
        <taxon>Eukaryota</taxon>
        <taxon>Fungi</taxon>
        <taxon>Dikarya</taxon>
        <taxon>Basidiomycota</taxon>
        <taxon>Agaricomycotina</taxon>
        <taxon>Agaricomycetes</taxon>
        <taxon>Agaricomycetidae</taxon>
        <taxon>Agaricales</taxon>
        <taxon>Marasmiineae</taxon>
        <taxon>Mycenaceae</taxon>
        <taxon>Mycena</taxon>
    </lineage>
</organism>
<dbReference type="Proteomes" id="UP001218188">
    <property type="component" value="Unassembled WGS sequence"/>
</dbReference>
<evidence type="ECO:0000256" key="2">
    <source>
        <dbReference type="SAM" id="Phobius"/>
    </source>
</evidence>
<dbReference type="EMBL" id="JARJCM010000004">
    <property type="protein sequence ID" value="KAJ7045702.1"/>
    <property type="molecule type" value="Genomic_DNA"/>
</dbReference>
<name>A0AAD6TKW0_9AGAR</name>
<proteinExistence type="predicted"/>
<dbReference type="AlphaFoldDB" id="A0AAD6TKW0"/>
<feature type="transmembrane region" description="Helical" evidence="2">
    <location>
        <begin position="20"/>
        <end position="41"/>
    </location>
</feature>
<keyword evidence="2" id="KW-0812">Transmembrane</keyword>
<keyword evidence="4" id="KW-1185">Reference proteome</keyword>
<comment type="caution">
    <text evidence="3">The sequence shown here is derived from an EMBL/GenBank/DDBJ whole genome shotgun (WGS) entry which is preliminary data.</text>
</comment>
<sequence length="230" mass="24855">MGSFAQFLDNAGIHIAPGLFIAIIVGGVIFVVVLVVAIVLVHRRSKRKIMQGAFDKTSFSVAALTLPRPPLPTYPTASPSLPPDREAQKQHDLVGRERPGFRTGTPTLPDQAPRRPPFHAPRMMQWDPAPRSPLTAYPIVTCGATKAGPIRPFNRLGIGILRRICPARSSRAHVPALHDGPSSHSRVPKYAEMALISRGDVCVAKAPARFADQGRASARDICQSAVEDGR</sequence>
<protein>
    <submittedName>
        <fullName evidence="3">Uncharacterized protein</fullName>
    </submittedName>
</protein>
<keyword evidence="2" id="KW-1133">Transmembrane helix</keyword>
<gene>
    <name evidence="3" type="ORF">C8F04DRAFT_446086</name>
</gene>
<accession>A0AAD6TKW0</accession>